<dbReference type="EMBL" id="KN818570">
    <property type="protein sequence ID" value="KIL55080.1"/>
    <property type="molecule type" value="Genomic_DNA"/>
</dbReference>
<sequence length="68" mass="7509">MAGQDRPRQAFGDRQALIYSGVTNTAQKEGWRLVLSVPLEVYVTCGTSVVAGVTWGSRRMIPHSSRCR</sequence>
<accession>A0A0C2RXP3</accession>
<dbReference type="Proteomes" id="UP000054549">
    <property type="component" value="Unassembled WGS sequence"/>
</dbReference>
<evidence type="ECO:0000313" key="1">
    <source>
        <dbReference type="EMBL" id="KIL55080.1"/>
    </source>
</evidence>
<protein>
    <submittedName>
        <fullName evidence="1">Uncharacterized protein</fullName>
    </submittedName>
</protein>
<organism evidence="1 2">
    <name type="scientific">Amanita muscaria (strain Koide BX008)</name>
    <dbReference type="NCBI Taxonomy" id="946122"/>
    <lineage>
        <taxon>Eukaryota</taxon>
        <taxon>Fungi</taxon>
        <taxon>Dikarya</taxon>
        <taxon>Basidiomycota</taxon>
        <taxon>Agaricomycotina</taxon>
        <taxon>Agaricomycetes</taxon>
        <taxon>Agaricomycetidae</taxon>
        <taxon>Agaricales</taxon>
        <taxon>Pluteineae</taxon>
        <taxon>Amanitaceae</taxon>
        <taxon>Amanita</taxon>
    </lineage>
</organism>
<dbReference type="HOGENOM" id="CLU_2793455_0_0_1"/>
<dbReference type="AlphaFoldDB" id="A0A0C2RXP3"/>
<dbReference type="InParanoid" id="A0A0C2RXP3"/>
<gene>
    <name evidence="1" type="ORF">M378DRAFT_173863</name>
</gene>
<proteinExistence type="predicted"/>
<reference evidence="1 2" key="1">
    <citation type="submission" date="2014-04" db="EMBL/GenBank/DDBJ databases">
        <title>Evolutionary Origins and Diversification of the Mycorrhizal Mutualists.</title>
        <authorList>
            <consortium name="DOE Joint Genome Institute"/>
            <consortium name="Mycorrhizal Genomics Consortium"/>
            <person name="Kohler A."/>
            <person name="Kuo A."/>
            <person name="Nagy L.G."/>
            <person name="Floudas D."/>
            <person name="Copeland A."/>
            <person name="Barry K.W."/>
            <person name="Cichocki N."/>
            <person name="Veneault-Fourrey C."/>
            <person name="LaButti K."/>
            <person name="Lindquist E.A."/>
            <person name="Lipzen A."/>
            <person name="Lundell T."/>
            <person name="Morin E."/>
            <person name="Murat C."/>
            <person name="Riley R."/>
            <person name="Ohm R."/>
            <person name="Sun H."/>
            <person name="Tunlid A."/>
            <person name="Henrissat B."/>
            <person name="Grigoriev I.V."/>
            <person name="Hibbett D.S."/>
            <person name="Martin F."/>
        </authorList>
    </citation>
    <scope>NUCLEOTIDE SEQUENCE [LARGE SCALE GENOMIC DNA]</scope>
    <source>
        <strain evidence="1 2">Koide BX008</strain>
    </source>
</reference>
<evidence type="ECO:0000313" key="2">
    <source>
        <dbReference type="Proteomes" id="UP000054549"/>
    </source>
</evidence>
<keyword evidence="2" id="KW-1185">Reference proteome</keyword>
<name>A0A0C2RXP3_AMAMK</name>